<dbReference type="GO" id="GO:0004423">
    <property type="term" value="F:iduronate-2-sulfatase activity"/>
    <property type="evidence" value="ECO:0007669"/>
    <property type="project" value="InterPro"/>
</dbReference>
<sequence length="493" mass="53952">MPPQSPVVSAAEPAPRLRNVLFLVLDDQAPLFGSYGRQAGFASARTPSIDRFAAESSLFETAYAQAPTCGASRASLMTSLYATTDRFMQFDTWAEREAPGVTDLPTALQNAGYITLSSGKIYHKRLDNEQSWHEVCGFGSDIPRCSYDKGMCCRLVRPVGRRTSEEGEEATVDTFAEFAARESVDLSAAKASYYAYIDAEEDDGLLGLSAFARNGPTCGHRGLPACKPPAVEAPDVDDYALPDGKLTKKVIGDIRLAKKEGTPFFIAAGYNRPHLPFAAPKRYWDMYNRSQITLARNPFLPEGAPAHSVNYFELRTYGSRNRQQIPEYDAGTGGPSGGALAIPDNLARELIHGYYACTSYIDALIGDLLRELRAQAMYDDTIITLTSDHGYHLGNKGTWCKHTLYETALHVPMIVKAPGFGPSRIPALVENIDLYPTILDLVGLPSPAHVQGRSMVPLMKGKTASSKSAIFARYLYMDTVRPTRTPTCFMIVA</sequence>
<dbReference type="PANTHER" id="PTHR45953:SF1">
    <property type="entry name" value="IDURONATE 2-SULFATASE"/>
    <property type="match status" value="1"/>
</dbReference>
<dbReference type="RefSeq" id="XP_005788506.1">
    <property type="nucleotide sequence ID" value="XM_005788449.1"/>
</dbReference>
<dbReference type="KEGG" id="ehx:EMIHUDRAFT_226946"/>
<name>A0A0D3KJZ2_EMIH1</name>
<keyword evidence="3" id="KW-0479">Metal-binding</keyword>
<dbReference type="HOGENOM" id="CLU_006332_9_0_1"/>
<keyword evidence="4" id="KW-0732">Signal</keyword>
<dbReference type="PANTHER" id="PTHR45953">
    <property type="entry name" value="IDURONATE 2-SULFATASE"/>
    <property type="match status" value="1"/>
</dbReference>
<proteinExistence type="inferred from homology"/>
<evidence type="ECO:0000313" key="8">
    <source>
        <dbReference type="EnsemblProtists" id="EOD36077"/>
    </source>
</evidence>
<evidence type="ECO:0000256" key="6">
    <source>
        <dbReference type="ARBA" id="ARBA00022837"/>
    </source>
</evidence>
<reference evidence="9" key="1">
    <citation type="journal article" date="2013" name="Nature">
        <title>Pan genome of the phytoplankton Emiliania underpins its global distribution.</title>
        <authorList>
            <person name="Read B.A."/>
            <person name="Kegel J."/>
            <person name="Klute M.J."/>
            <person name="Kuo A."/>
            <person name="Lefebvre S.C."/>
            <person name="Maumus F."/>
            <person name="Mayer C."/>
            <person name="Miller J."/>
            <person name="Monier A."/>
            <person name="Salamov A."/>
            <person name="Young J."/>
            <person name="Aguilar M."/>
            <person name="Claverie J.M."/>
            <person name="Frickenhaus S."/>
            <person name="Gonzalez K."/>
            <person name="Herman E.K."/>
            <person name="Lin Y.C."/>
            <person name="Napier J."/>
            <person name="Ogata H."/>
            <person name="Sarno A.F."/>
            <person name="Shmutz J."/>
            <person name="Schroeder D."/>
            <person name="de Vargas C."/>
            <person name="Verret F."/>
            <person name="von Dassow P."/>
            <person name="Valentin K."/>
            <person name="Van de Peer Y."/>
            <person name="Wheeler G."/>
            <person name="Dacks J.B."/>
            <person name="Delwiche C.F."/>
            <person name="Dyhrman S.T."/>
            <person name="Glockner G."/>
            <person name="John U."/>
            <person name="Richards T."/>
            <person name="Worden A.Z."/>
            <person name="Zhang X."/>
            <person name="Grigoriev I.V."/>
            <person name="Allen A.E."/>
            <person name="Bidle K."/>
            <person name="Borodovsky M."/>
            <person name="Bowler C."/>
            <person name="Brownlee C."/>
            <person name="Cock J.M."/>
            <person name="Elias M."/>
            <person name="Gladyshev V.N."/>
            <person name="Groth M."/>
            <person name="Guda C."/>
            <person name="Hadaegh A."/>
            <person name="Iglesias-Rodriguez M.D."/>
            <person name="Jenkins J."/>
            <person name="Jones B.M."/>
            <person name="Lawson T."/>
            <person name="Leese F."/>
            <person name="Lindquist E."/>
            <person name="Lobanov A."/>
            <person name="Lomsadze A."/>
            <person name="Malik S.B."/>
            <person name="Marsh M.E."/>
            <person name="Mackinder L."/>
            <person name="Mock T."/>
            <person name="Mueller-Roeber B."/>
            <person name="Pagarete A."/>
            <person name="Parker M."/>
            <person name="Probert I."/>
            <person name="Quesneville H."/>
            <person name="Raines C."/>
            <person name="Rensing S.A."/>
            <person name="Riano-Pachon D.M."/>
            <person name="Richier S."/>
            <person name="Rokitta S."/>
            <person name="Shiraiwa Y."/>
            <person name="Soanes D.M."/>
            <person name="van der Giezen M."/>
            <person name="Wahlund T.M."/>
            <person name="Williams B."/>
            <person name="Wilson W."/>
            <person name="Wolfe G."/>
            <person name="Wurch L.L."/>
        </authorList>
    </citation>
    <scope>NUCLEOTIDE SEQUENCE</scope>
</reference>
<evidence type="ECO:0000259" key="7">
    <source>
        <dbReference type="Pfam" id="PF00884"/>
    </source>
</evidence>
<keyword evidence="5" id="KW-0378">Hydrolase</keyword>
<dbReference type="InterPro" id="IPR035874">
    <property type="entry name" value="IDS"/>
</dbReference>
<dbReference type="Gene3D" id="3.40.720.10">
    <property type="entry name" value="Alkaline Phosphatase, subunit A"/>
    <property type="match status" value="1"/>
</dbReference>
<dbReference type="InterPro" id="IPR017850">
    <property type="entry name" value="Alkaline_phosphatase_core_sf"/>
</dbReference>
<dbReference type="PROSITE" id="PS00149">
    <property type="entry name" value="SULFATASE_2"/>
    <property type="match status" value="1"/>
</dbReference>
<keyword evidence="6" id="KW-0106">Calcium</keyword>
<dbReference type="EnsemblProtists" id="EOD36077">
    <property type="protein sequence ID" value="EOD36077"/>
    <property type="gene ID" value="EMIHUDRAFT_226946"/>
</dbReference>
<dbReference type="PaxDb" id="2903-EOD36077"/>
<feature type="domain" description="Sulfatase N-terminal" evidence="7">
    <location>
        <begin position="18"/>
        <end position="443"/>
    </location>
</feature>
<dbReference type="AlphaFoldDB" id="A0A0D3KJZ2"/>
<dbReference type="GO" id="GO:0046872">
    <property type="term" value="F:metal ion binding"/>
    <property type="evidence" value="ECO:0007669"/>
    <property type="project" value="UniProtKB-KW"/>
</dbReference>
<reference evidence="8" key="2">
    <citation type="submission" date="2024-10" db="UniProtKB">
        <authorList>
            <consortium name="EnsemblProtists"/>
        </authorList>
    </citation>
    <scope>IDENTIFICATION</scope>
</reference>
<keyword evidence="9" id="KW-1185">Reference proteome</keyword>
<evidence type="ECO:0000313" key="9">
    <source>
        <dbReference type="Proteomes" id="UP000013827"/>
    </source>
</evidence>
<dbReference type="Proteomes" id="UP000013827">
    <property type="component" value="Unassembled WGS sequence"/>
</dbReference>
<evidence type="ECO:0000256" key="5">
    <source>
        <dbReference type="ARBA" id="ARBA00022801"/>
    </source>
</evidence>
<dbReference type="GeneID" id="17281348"/>
<dbReference type="GO" id="GO:0005737">
    <property type="term" value="C:cytoplasm"/>
    <property type="evidence" value="ECO:0007669"/>
    <property type="project" value="TreeGrafter"/>
</dbReference>
<dbReference type="eggNOG" id="KOG3867">
    <property type="taxonomic scope" value="Eukaryota"/>
</dbReference>
<dbReference type="SUPFAM" id="SSF53649">
    <property type="entry name" value="Alkaline phosphatase-like"/>
    <property type="match status" value="1"/>
</dbReference>
<evidence type="ECO:0000256" key="2">
    <source>
        <dbReference type="ARBA" id="ARBA00008779"/>
    </source>
</evidence>
<comment type="similarity">
    <text evidence="2">Belongs to the sulfatase family.</text>
</comment>
<protein>
    <recommendedName>
        <fullName evidence="7">Sulfatase N-terminal domain-containing protein</fullName>
    </recommendedName>
</protein>
<evidence type="ECO:0000256" key="3">
    <source>
        <dbReference type="ARBA" id="ARBA00022723"/>
    </source>
</evidence>
<accession>A0A0D3KJZ2</accession>
<dbReference type="Pfam" id="PF00884">
    <property type="entry name" value="Sulfatase"/>
    <property type="match status" value="1"/>
</dbReference>
<dbReference type="CDD" id="cd16030">
    <property type="entry name" value="iduronate-2-sulfatase"/>
    <property type="match status" value="1"/>
</dbReference>
<dbReference type="InterPro" id="IPR000917">
    <property type="entry name" value="Sulfatase_N"/>
</dbReference>
<evidence type="ECO:0000256" key="4">
    <source>
        <dbReference type="ARBA" id="ARBA00022729"/>
    </source>
</evidence>
<evidence type="ECO:0000256" key="1">
    <source>
        <dbReference type="ARBA" id="ARBA00001913"/>
    </source>
</evidence>
<dbReference type="InterPro" id="IPR024607">
    <property type="entry name" value="Sulfatase_CS"/>
</dbReference>
<organism evidence="8 9">
    <name type="scientific">Emiliania huxleyi (strain CCMP1516)</name>
    <dbReference type="NCBI Taxonomy" id="280463"/>
    <lineage>
        <taxon>Eukaryota</taxon>
        <taxon>Haptista</taxon>
        <taxon>Haptophyta</taxon>
        <taxon>Prymnesiophyceae</taxon>
        <taxon>Isochrysidales</taxon>
        <taxon>Noelaerhabdaceae</taxon>
        <taxon>Emiliania</taxon>
    </lineage>
</organism>
<dbReference type="STRING" id="2903.R1DM86"/>
<comment type="cofactor">
    <cofactor evidence="1">
        <name>Ca(2+)</name>
        <dbReference type="ChEBI" id="CHEBI:29108"/>
    </cofactor>
</comment>